<reference evidence="1" key="1">
    <citation type="submission" date="2020-08" db="EMBL/GenBank/DDBJ databases">
        <title>Genome public.</title>
        <authorList>
            <person name="Liu C."/>
            <person name="Sun Q."/>
        </authorList>
    </citation>
    <scope>NUCLEOTIDE SEQUENCE</scope>
    <source>
        <strain evidence="1">BX7</strain>
    </source>
</reference>
<proteinExistence type="predicted"/>
<name>A0A926DDP7_9FIRM</name>
<accession>A0A926DDP7</accession>
<organism evidence="1 2">
    <name type="scientific">Feifania hominis</name>
    <dbReference type="NCBI Taxonomy" id="2763660"/>
    <lineage>
        <taxon>Bacteria</taxon>
        <taxon>Bacillati</taxon>
        <taxon>Bacillota</taxon>
        <taxon>Clostridia</taxon>
        <taxon>Eubacteriales</taxon>
        <taxon>Feifaniaceae</taxon>
        <taxon>Feifania</taxon>
    </lineage>
</organism>
<protein>
    <submittedName>
        <fullName evidence="1">Uncharacterized protein</fullName>
    </submittedName>
</protein>
<keyword evidence="2" id="KW-1185">Reference proteome</keyword>
<sequence>MGRREKKAFAVAFLVTLAVLGLCAGLMLADRNGKNVGVDSEQELFTYETTGPHTARLTLFNQAYDLDATPLLGVAEFYRTGTDIALRLLPATISDPIMMVLTAVQNTAEAIG</sequence>
<dbReference type="EMBL" id="JACRSP010000002">
    <property type="protein sequence ID" value="MBC8536296.1"/>
    <property type="molecule type" value="Genomic_DNA"/>
</dbReference>
<gene>
    <name evidence="1" type="ORF">H8695_06260</name>
</gene>
<comment type="caution">
    <text evidence="1">The sequence shown here is derived from an EMBL/GenBank/DDBJ whole genome shotgun (WGS) entry which is preliminary data.</text>
</comment>
<dbReference type="AlphaFoldDB" id="A0A926DDP7"/>
<evidence type="ECO:0000313" key="1">
    <source>
        <dbReference type="EMBL" id="MBC8536296.1"/>
    </source>
</evidence>
<evidence type="ECO:0000313" key="2">
    <source>
        <dbReference type="Proteomes" id="UP000620366"/>
    </source>
</evidence>
<dbReference type="Proteomes" id="UP000620366">
    <property type="component" value="Unassembled WGS sequence"/>
</dbReference>
<dbReference type="RefSeq" id="WP_249300054.1">
    <property type="nucleotide sequence ID" value="NZ_JACRSP010000002.1"/>
</dbReference>